<dbReference type="InterPro" id="IPR014031">
    <property type="entry name" value="Ketoacyl_synth_C"/>
</dbReference>
<dbReference type="PROSITE" id="PS52004">
    <property type="entry name" value="KS3_2"/>
    <property type="match status" value="1"/>
</dbReference>
<dbReference type="InterPro" id="IPR016039">
    <property type="entry name" value="Thiolase-like"/>
</dbReference>
<dbReference type="PANTHER" id="PTHR11712">
    <property type="entry name" value="POLYKETIDE SYNTHASE-RELATED"/>
    <property type="match status" value="1"/>
</dbReference>
<reference evidence="6" key="1">
    <citation type="submission" date="2018-03" db="EMBL/GenBank/DDBJ databases">
        <title>Gramella fulva sp. nov., isolated from a dry surface of tidal flat.</title>
        <authorList>
            <person name="Hwang S.H."/>
            <person name="Hwang W.M."/>
            <person name="Kang K."/>
            <person name="Ahn T.-Y."/>
        </authorList>
    </citation>
    <scope>NUCLEOTIDE SEQUENCE [LARGE SCALE GENOMIC DNA]</scope>
    <source>
        <strain evidence="6">SH35</strain>
    </source>
</reference>
<evidence type="ECO:0000313" key="6">
    <source>
        <dbReference type="Proteomes" id="UP000241507"/>
    </source>
</evidence>
<keyword evidence="2 3" id="KW-0808">Transferase</keyword>
<evidence type="ECO:0000256" key="1">
    <source>
        <dbReference type="ARBA" id="ARBA00008467"/>
    </source>
</evidence>
<dbReference type="RefSeq" id="WP_107014088.1">
    <property type="nucleotide sequence ID" value="NZ_CP028136.1"/>
</dbReference>
<dbReference type="SUPFAM" id="SSF53901">
    <property type="entry name" value="Thiolase-like"/>
    <property type="match status" value="1"/>
</dbReference>
<evidence type="ECO:0000256" key="3">
    <source>
        <dbReference type="RuleBase" id="RU003694"/>
    </source>
</evidence>
<dbReference type="Proteomes" id="UP000241507">
    <property type="component" value="Chromosome"/>
</dbReference>
<feature type="domain" description="Ketosynthase family 3 (KS3)" evidence="4">
    <location>
        <begin position="2"/>
        <end position="380"/>
    </location>
</feature>
<protein>
    <submittedName>
        <fullName evidence="5">Beta-ketoacyl synthase</fullName>
    </submittedName>
</protein>
<dbReference type="Pfam" id="PF02801">
    <property type="entry name" value="Ketoacyl-synt_C"/>
    <property type="match status" value="1"/>
</dbReference>
<dbReference type="InterPro" id="IPR014030">
    <property type="entry name" value="Ketoacyl_synth_N"/>
</dbReference>
<name>A0A2R3ZAN6_9FLAO</name>
<organism evidence="5 6">
    <name type="scientific">Christiangramia fulva</name>
    <dbReference type="NCBI Taxonomy" id="2126553"/>
    <lineage>
        <taxon>Bacteria</taxon>
        <taxon>Pseudomonadati</taxon>
        <taxon>Bacteroidota</taxon>
        <taxon>Flavobacteriia</taxon>
        <taxon>Flavobacteriales</taxon>
        <taxon>Flavobacteriaceae</taxon>
        <taxon>Christiangramia</taxon>
    </lineage>
</organism>
<dbReference type="Gene3D" id="3.40.47.10">
    <property type="match status" value="2"/>
</dbReference>
<dbReference type="Pfam" id="PF00109">
    <property type="entry name" value="ketoacyl-synt"/>
    <property type="match status" value="1"/>
</dbReference>
<evidence type="ECO:0000313" key="5">
    <source>
        <dbReference type="EMBL" id="AVR47321.1"/>
    </source>
</evidence>
<dbReference type="OrthoDB" id="1141849at2"/>
<dbReference type="AlphaFoldDB" id="A0A2R3ZAN6"/>
<evidence type="ECO:0000256" key="2">
    <source>
        <dbReference type="ARBA" id="ARBA00022679"/>
    </source>
</evidence>
<dbReference type="EMBL" id="CP028136">
    <property type="protein sequence ID" value="AVR47321.1"/>
    <property type="molecule type" value="Genomic_DNA"/>
</dbReference>
<comment type="similarity">
    <text evidence="1 3">Belongs to the thiolase-like superfamily. Beta-ketoacyl-ACP synthases family.</text>
</comment>
<gene>
    <name evidence="5" type="ORF">C7S20_04120</name>
</gene>
<dbReference type="KEGG" id="grs:C7S20_04120"/>
<dbReference type="PANTHER" id="PTHR11712:SF336">
    <property type="entry name" value="3-OXOACYL-[ACYL-CARRIER-PROTEIN] SYNTHASE, MITOCHONDRIAL"/>
    <property type="match status" value="1"/>
</dbReference>
<dbReference type="GO" id="GO:0005829">
    <property type="term" value="C:cytosol"/>
    <property type="evidence" value="ECO:0007669"/>
    <property type="project" value="TreeGrafter"/>
</dbReference>
<accession>A0A2R3ZAN6</accession>
<dbReference type="InterPro" id="IPR020841">
    <property type="entry name" value="PKS_Beta-ketoAc_synthase_dom"/>
</dbReference>
<dbReference type="SMART" id="SM00825">
    <property type="entry name" value="PKS_KS"/>
    <property type="match status" value="1"/>
</dbReference>
<dbReference type="InterPro" id="IPR000794">
    <property type="entry name" value="Beta-ketoacyl_synthase"/>
</dbReference>
<keyword evidence="6" id="KW-1185">Reference proteome</keyword>
<proteinExistence type="inferred from homology"/>
<sequence length="380" mass="41339">MKNPVSITSISSISPLGSTEEEIWNNYKNEKTFFRLYDFDENKALAAFLPENVKKEVENLRSETSRYRYLDDSVLYAILAARNLKSPSRENSGINIGSSRGATGLFEKYHSEYIKSGKASTYTSPSTTLGNISSWVAQDLQFEGPNFSHSVTCSTGMHAILNAIAWLESGMAHSFIAGGSEAPLTGFTIAQMQAMKIYARDENSEFPCRSLDMEKKNNSMILGEAAGLAGLSLNSESAIAKIKGFGYANEDLTHGASLSREGYCLQKSIKMALKNADLSEVDAVVMHAPGTIGGDNAEVNAVKAVFGKKLPGITSNKWKTGHSFATSGILSLQMAILMLKYQEFITVPFSEFQHEPEKLENIMVNSVGFGGNAVSVIVEI</sequence>
<dbReference type="GO" id="GO:0004315">
    <property type="term" value="F:3-oxoacyl-[acyl-carrier-protein] synthase activity"/>
    <property type="evidence" value="ECO:0007669"/>
    <property type="project" value="TreeGrafter"/>
</dbReference>
<evidence type="ECO:0000259" key="4">
    <source>
        <dbReference type="PROSITE" id="PS52004"/>
    </source>
</evidence>
<dbReference type="GO" id="GO:0006633">
    <property type="term" value="P:fatty acid biosynthetic process"/>
    <property type="evidence" value="ECO:0007669"/>
    <property type="project" value="TreeGrafter"/>
</dbReference>